<keyword evidence="1" id="KW-1133">Transmembrane helix</keyword>
<proteinExistence type="predicted"/>
<accession>G5IXI3</accession>
<dbReference type="EnsemblBacteria" id="AET25133">
    <property type="protein sequence ID" value="AET25133"/>
    <property type="gene ID" value="BB_F17"/>
</dbReference>
<sequence>MGKVKKPLSYIKYGRDNQPNVESKDRNHIDVKEYHRDKGGFANVFDNYFIILMILAIEGNFLMNSIKNGMFLLILIKIKIQFIKI</sequence>
<keyword evidence="2" id="KW-0614">Plasmid</keyword>
<keyword evidence="1 2" id="KW-0812">Transmembrane</keyword>
<feature type="transmembrane region" description="Helical" evidence="1">
    <location>
        <begin position="48"/>
        <end position="76"/>
    </location>
</feature>
<keyword evidence="3" id="KW-1185">Reference proteome</keyword>
<organism evidence="2 3">
    <name type="scientific">Borreliella burgdorferi (strain ATCC 35210 / DSM 4680 / CIP 102532 / B31)</name>
    <name type="common">Borrelia burgdorferi</name>
    <dbReference type="NCBI Taxonomy" id="224326"/>
    <lineage>
        <taxon>Bacteria</taxon>
        <taxon>Pseudomonadati</taxon>
        <taxon>Spirochaetota</taxon>
        <taxon>Spirochaetia</taxon>
        <taxon>Spirochaetales</taxon>
        <taxon>Borreliaceae</taxon>
        <taxon>Borreliella</taxon>
    </lineage>
</organism>
<gene>
    <name evidence="2" type="ordered locus">BB_F17</name>
</gene>
<dbReference type="RefSeq" id="WP_010890273.1">
    <property type="nucleotide sequence ID" value="NC_001851.2"/>
</dbReference>
<protein>
    <submittedName>
        <fullName evidence="2">Transmembrane protein</fullName>
    </submittedName>
</protein>
<dbReference type="EMBL" id="AE000794">
    <property type="protein sequence ID" value="AET25133.1"/>
    <property type="molecule type" value="Genomic_DNA"/>
</dbReference>
<dbReference type="AlphaFoldDB" id="G5IXI3"/>
<reference evidence="2 3" key="1">
    <citation type="journal article" date="1997" name="Nature">
        <title>Genomic sequence of a Lyme disease spirochaete, Borrelia burgdorferi.</title>
        <authorList>
            <person name="Fraser C.M."/>
            <person name="Casjens S."/>
            <person name="Huang W.M."/>
            <person name="Sutton G.G."/>
            <person name="Clayton R."/>
            <person name="Lathigra R."/>
            <person name="White O."/>
            <person name="Ketchum K.A."/>
            <person name="Dodson R."/>
            <person name="Hickey E.K."/>
            <person name="Gwinn M."/>
            <person name="Dougherty B."/>
            <person name="Tomb J.F."/>
            <person name="Fleischmann R.D."/>
            <person name="Richardson D."/>
            <person name="Peterson J."/>
            <person name="Kerlavage A.R."/>
            <person name="Quackenbush J."/>
            <person name="Salzberg S."/>
            <person name="Hanson M."/>
            <person name="van Vugt R."/>
            <person name="Palmer N."/>
            <person name="Adams M.D."/>
            <person name="Gocayne J."/>
            <person name="Weidman J."/>
            <person name="Utterback T."/>
            <person name="Watthey L."/>
            <person name="McDonald L."/>
            <person name="Artiach P."/>
            <person name="Bowman C."/>
            <person name="Garland S."/>
            <person name="Fuji C."/>
            <person name="Cotton M.D."/>
            <person name="Horst K."/>
            <person name="Roberts K."/>
            <person name="Hatch B."/>
            <person name="Smith H.O."/>
            <person name="Venter J.C."/>
        </authorList>
    </citation>
    <scope>NUCLEOTIDE SEQUENCE [LARGE SCALE GENOMIC DNA]</scope>
    <source>
        <strain evidence="3">ATCC 35210 / DSM 4680 / CIP 102532 / B31</strain>
    </source>
</reference>
<dbReference type="OrthoDB" id="352979at2"/>
<dbReference type="PATRIC" id="fig|224326.49.peg.1307"/>
<dbReference type="HOGENOM" id="CLU_2506129_0_0_12"/>
<geneLocation type="plasmid" evidence="2 3">
    <name>lp28-1</name>
</geneLocation>
<keyword evidence="1" id="KW-0472">Membrane</keyword>
<evidence type="ECO:0000313" key="3">
    <source>
        <dbReference type="Proteomes" id="UP000001807"/>
    </source>
</evidence>
<evidence type="ECO:0000256" key="1">
    <source>
        <dbReference type="SAM" id="Phobius"/>
    </source>
</evidence>
<dbReference type="KEGG" id="bbu:BB_F17"/>
<evidence type="ECO:0000313" key="2">
    <source>
        <dbReference type="EMBL" id="AET25133.1"/>
    </source>
</evidence>
<dbReference type="Proteomes" id="UP000001807">
    <property type="component" value="Plasmid lp28-1"/>
</dbReference>
<name>G5IXI3_BORBU</name>